<evidence type="ECO:0000256" key="4">
    <source>
        <dbReference type="ARBA" id="ARBA00022741"/>
    </source>
</evidence>
<dbReference type="InterPro" id="IPR000719">
    <property type="entry name" value="Prot_kinase_dom"/>
</dbReference>
<dbReference type="Gene3D" id="3.30.200.20">
    <property type="entry name" value="Phosphorylase Kinase, domain 1"/>
    <property type="match status" value="1"/>
</dbReference>
<dbReference type="Proteomes" id="UP000315017">
    <property type="component" value="Chromosome"/>
</dbReference>
<evidence type="ECO:0000256" key="9">
    <source>
        <dbReference type="SAM" id="Phobius"/>
    </source>
</evidence>
<keyword evidence="9" id="KW-0472">Membrane</keyword>
<feature type="repeat" description="WD" evidence="7">
    <location>
        <begin position="1143"/>
        <end position="1174"/>
    </location>
</feature>
<dbReference type="Pfam" id="PF00069">
    <property type="entry name" value="Pkinase"/>
    <property type="match status" value="1"/>
</dbReference>
<keyword evidence="9" id="KW-1133">Transmembrane helix</keyword>
<keyword evidence="2" id="KW-0723">Serine/threonine-protein kinase</keyword>
<dbReference type="PROSITE" id="PS50082">
    <property type="entry name" value="WD_REPEATS_2"/>
    <property type="match status" value="1"/>
</dbReference>
<protein>
    <recommendedName>
        <fullName evidence="1">non-specific serine/threonine protein kinase</fullName>
        <ecNumber evidence="1">2.7.11.1</ecNumber>
    </recommendedName>
</protein>
<evidence type="ECO:0000256" key="7">
    <source>
        <dbReference type="PROSITE-ProRule" id="PRU00221"/>
    </source>
</evidence>
<dbReference type="GO" id="GO:0005524">
    <property type="term" value="F:ATP binding"/>
    <property type="evidence" value="ECO:0007669"/>
    <property type="project" value="UniProtKB-UniRule"/>
</dbReference>
<keyword evidence="4 8" id="KW-0547">Nucleotide-binding</keyword>
<gene>
    <name evidence="11" type="primary">pknB_18</name>
    <name evidence="11" type="ORF">ETAA8_48130</name>
</gene>
<evidence type="ECO:0000313" key="11">
    <source>
        <dbReference type="EMBL" id="QDU29698.1"/>
    </source>
</evidence>
<dbReference type="SMART" id="SM00320">
    <property type="entry name" value="WD40"/>
    <property type="match status" value="6"/>
</dbReference>
<evidence type="ECO:0000259" key="10">
    <source>
        <dbReference type="PROSITE" id="PS50011"/>
    </source>
</evidence>
<feature type="binding site" evidence="8">
    <location>
        <position position="69"/>
    </location>
    <ligand>
        <name>ATP</name>
        <dbReference type="ChEBI" id="CHEBI:30616"/>
    </ligand>
</feature>
<dbReference type="SMART" id="SM00220">
    <property type="entry name" value="S_TKc"/>
    <property type="match status" value="1"/>
</dbReference>
<keyword evidence="6 8" id="KW-0067">ATP-binding</keyword>
<evidence type="ECO:0000256" key="5">
    <source>
        <dbReference type="ARBA" id="ARBA00022777"/>
    </source>
</evidence>
<dbReference type="Pfam" id="PF00400">
    <property type="entry name" value="WD40"/>
    <property type="match status" value="1"/>
</dbReference>
<keyword evidence="5 11" id="KW-0418">Kinase</keyword>
<accession>A0A517YHJ7</accession>
<dbReference type="PANTHER" id="PTHR43289:SF6">
    <property type="entry name" value="SERINE_THREONINE-PROTEIN KINASE NEKL-3"/>
    <property type="match status" value="1"/>
</dbReference>
<evidence type="ECO:0000256" key="2">
    <source>
        <dbReference type="ARBA" id="ARBA00022527"/>
    </source>
</evidence>
<dbReference type="SUPFAM" id="SSF56112">
    <property type="entry name" value="Protein kinase-like (PK-like)"/>
    <property type="match status" value="1"/>
</dbReference>
<evidence type="ECO:0000256" key="3">
    <source>
        <dbReference type="ARBA" id="ARBA00022679"/>
    </source>
</evidence>
<dbReference type="InterPro" id="IPR008271">
    <property type="entry name" value="Ser/Thr_kinase_AS"/>
</dbReference>
<dbReference type="PANTHER" id="PTHR43289">
    <property type="entry name" value="MITOGEN-ACTIVATED PROTEIN KINASE KINASE KINASE 20-RELATED"/>
    <property type="match status" value="1"/>
</dbReference>
<evidence type="ECO:0000256" key="8">
    <source>
        <dbReference type="PROSITE-ProRule" id="PRU10141"/>
    </source>
</evidence>
<evidence type="ECO:0000313" key="12">
    <source>
        <dbReference type="Proteomes" id="UP000315017"/>
    </source>
</evidence>
<dbReference type="CDD" id="cd14014">
    <property type="entry name" value="STKc_PknB_like"/>
    <property type="match status" value="1"/>
</dbReference>
<dbReference type="PROSITE" id="PS50011">
    <property type="entry name" value="PROTEIN_KINASE_DOM"/>
    <property type="match status" value="1"/>
</dbReference>
<keyword evidence="3 11" id="KW-0808">Transferase</keyword>
<dbReference type="AlphaFoldDB" id="A0A517YHJ7"/>
<dbReference type="InterPro" id="IPR011009">
    <property type="entry name" value="Kinase-like_dom_sf"/>
</dbReference>
<dbReference type="FunFam" id="1.10.510.10:FF:000021">
    <property type="entry name" value="Serine/threonine protein kinase"/>
    <property type="match status" value="1"/>
</dbReference>
<keyword evidence="12" id="KW-1185">Reference proteome</keyword>
<feature type="transmembrane region" description="Helical" evidence="9">
    <location>
        <begin position="329"/>
        <end position="349"/>
    </location>
</feature>
<dbReference type="PROSITE" id="PS00108">
    <property type="entry name" value="PROTEIN_KINASE_ST"/>
    <property type="match status" value="1"/>
</dbReference>
<dbReference type="PROSITE" id="PS50294">
    <property type="entry name" value="WD_REPEATS_REGION"/>
    <property type="match status" value="1"/>
</dbReference>
<dbReference type="EMBL" id="CP036274">
    <property type="protein sequence ID" value="QDU29698.1"/>
    <property type="molecule type" value="Genomic_DNA"/>
</dbReference>
<reference evidence="11 12" key="1">
    <citation type="submission" date="2019-02" db="EMBL/GenBank/DDBJ databases">
        <title>Deep-cultivation of Planctomycetes and their phenomic and genomic characterization uncovers novel biology.</title>
        <authorList>
            <person name="Wiegand S."/>
            <person name="Jogler M."/>
            <person name="Boedeker C."/>
            <person name="Pinto D."/>
            <person name="Vollmers J."/>
            <person name="Rivas-Marin E."/>
            <person name="Kohn T."/>
            <person name="Peeters S.H."/>
            <person name="Heuer A."/>
            <person name="Rast P."/>
            <person name="Oberbeckmann S."/>
            <person name="Bunk B."/>
            <person name="Jeske O."/>
            <person name="Meyerdierks A."/>
            <person name="Storesund J.E."/>
            <person name="Kallscheuer N."/>
            <person name="Luecker S."/>
            <person name="Lage O.M."/>
            <person name="Pohl T."/>
            <person name="Merkel B.J."/>
            <person name="Hornburger P."/>
            <person name="Mueller R.-W."/>
            <person name="Bruemmer F."/>
            <person name="Labrenz M."/>
            <person name="Spormann A.M."/>
            <person name="Op den Camp H."/>
            <person name="Overmann J."/>
            <person name="Amann R."/>
            <person name="Jetten M.S.M."/>
            <person name="Mascher T."/>
            <person name="Medema M.H."/>
            <person name="Devos D.P."/>
            <person name="Kaster A.-K."/>
            <person name="Ovreas L."/>
            <person name="Rohde M."/>
            <person name="Galperin M.Y."/>
            <person name="Jogler C."/>
        </authorList>
    </citation>
    <scope>NUCLEOTIDE SEQUENCE [LARGE SCALE GENOMIC DNA]</scope>
    <source>
        <strain evidence="11 12">ETA_A8</strain>
    </source>
</reference>
<dbReference type="InterPro" id="IPR017441">
    <property type="entry name" value="Protein_kinase_ATP_BS"/>
</dbReference>
<dbReference type="InterPro" id="IPR015943">
    <property type="entry name" value="WD40/YVTN_repeat-like_dom_sf"/>
</dbReference>
<dbReference type="InterPro" id="IPR001680">
    <property type="entry name" value="WD40_rpt"/>
</dbReference>
<sequence length="1234" mass="135867">MEDATIDSSFLRRLEKRWPTSKLETKLGPAQPLLQRLGRFEIRRELGRGRFGVVFLAWDPQLHRHVALKIPQFDAALDPDLRERFRGEAKAAGCLDHPGIVSIHDVGQNSGIDYIAMAYIDGMTLAERLKAGPLPPLDAARLTIGLAAAVQHAHEQGVIHRDLKPSNILIDKSDQPHVMDFGLARQLSESAMRATATGQVLGTPAYMSPEQATGKSDVGPLSDVYALGVILYEVITGRPPFQAGTFAEAIEFIVNRDPLPPSKLIPKLPRELDAITFKCLEKSSSARYESAADLADDLQRFLDGRPIRARAQGYVQQSIRWCRKYPSRALLLVTVFIALGLLLTTGSIYSRWQYADKLAKEQQQNAATERYYATVTRARNLIARRTPDWTKVAEDQLRAAIANQTPVADPLELRALATEFLAGFDLNEVANINAEMLVERIAFSPDGQLLAVGELKGTATCRVVLIDTTSLTPKHTFTIVNVGSSVTRLLEGASRWQEGVREFAFSGDSRYLAVGMRFGSIYCYDLHNPQQPPKHLPIGDSRELSRIRMSADGRALYAITKKDDSLLHWPDWRNDSKARSTIPDKSLSMAVAASGEAVFVQRLSSNELRMFDSRLRPRTWYPPLCSMLKGIERDLATNDDGSLLAGASDYGLCVYETAGGVIARHIQADTVGDEPVASELFISADGQLLAGYSDRGFVRLFDISNGRQLIRLTLDKHDCQDVALDPQKRWLVVANDRQLSFRKIRESRVCRAITNAAQSVNDMNFSPDGKSLACAWYSGGIHGTYLNSLTTFDCETSQPLATFSGGFDSAGFSLDWPLVAWRPNGQELVWKSNFGTVVCGTVGLHSTERFFPLPLQGPVVPIEFEITELNGARRGATKQAPLIALEENDSHRVWTVQPNSQELRFTGALKSALRPNKQAGTLLFLMKLDAAYADEPPFTFSRIGAREPVNVYLPTRNLKGQSADYQWFSVDLQANDLPLKELNLKLTPTSNLRSFAIASIHYVALNLESHPTSGKISAEPFNQLTFNTTGDRLWGTINDEVRCWSYPECKLLTRWTNPSHFLTGAGNQRSLAAGTNGTLAGTRDGRVHWLNPQTGTSDASWPGPGRETVVVALCEPAQLALAAAENGKVRGIRVPTGAILFDLPAHQDAITAMAATPDGATLVTASADRELKIWHRGGDGFKLFTQLPDTSSPTSVLRISSDGRYLAVLGRATACVELWDLKHLQTELESMGIP</sequence>
<dbReference type="PROSITE" id="PS00107">
    <property type="entry name" value="PROTEIN_KINASE_ATP"/>
    <property type="match status" value="1"/>
</dbReference>
<organism evidence="11 12">
    <name type="scientific">Anatilimnocola aggregata</name>
    <dbReference type="NCBI Taxonomy" id="2528021"/>
    <lineage>
        <taxon>Bacteria</taxon>
        <taxon>Pseudomonadati</taxon>
        <taxon>Planctomycetota</taxon>
        <taxon>Planctomycetia</taxon>
        <taxon>Pirellulales</taxon>
        <taxon>Pirellulaceae</taxon>
        <taxon>Anatilimnocola</taxon>
    </lineage>
</organism>
<dbReference type="EC" id="2.7.11.1" evidence="1"/>
<dbReference type="GO" id="GO:0004674">
    <property type="term" value="F:protein serine/threonine kinase activity"/>
    <property type="evidence" value="ECO:0007669"/>
    <property type="project" value="UniProtKB-KW"/>
</dbReference>
<dbReference type="Gene3D" id="1.10.510.10">
    <property type="entry name" value="Transferase(Phosphotransferase) domain 1"/>
    <property type="match status" value="1"/>
</dbReference>
<dbReference type="InterPro" id="IPR011047">
    <property type="entry name" value="Quinoprotein_ADH-like_sf"/>
</dbReference>
<evidence type="ECO:0000256" key="1">
    <source>
        <dbReference type="ARBA" id="ARBA00012513"/>
    </source>
</evidence>
<evidence type="ECO:0000256" key="6">
    <source>
        <dbReference type="ARBA" id="ARBA00022840"/>
    </source>
</evidence>
<dbReference type="SUPFAM" id="SSF82171">
    <property type="entry name" value="DPP6 N-terminal domain-like"/>
    <property type="match status" value="1"/>
</dbReference>
<dbReference type="Gene3D" id="2.130.10.10">
    <property type="entry name" value="YVTN repeat-like/Quinoprotein amine dehydrogenase"/>
    <property type="match status" value="3"/>
</dbReference>
<feature type="domain" description="Protein kinase" evidence="10">
    <location>
        <begin position="40"/>
        <end position="302"/>
    </location>
</feature>
<dbReference type="SUPFAM" id="SSF50998">
    <property type="entry name" value="Quinoprotein alcohol dehydrogenase-like"/>
    <property type="match status" value="1"/>
</dbReference>
<keyword evidence="7" id="KW-0853">WD repeat</keyword>
<proteinExistence type="predicted"/>
<keyword evidence="9" id="KW-0812">Transmembrane</keyword>
<name>A0A517YHJ7_9BACT</name>
<dbReference type="KEGG" id="aagg:ETAA8_48130"/>